<sequence>MEHFAGRRAGANQFGEHLERGDQAVAGGGIVGQDDVARLLAADIVAGAAHLLEHAAVTHLGADQPEPLR</sequence>
<gene>
    <name evidence="1" type="ORF">QU38_02565</name>
</gene>
<evidence type="ECO:0000313" key="1">
    <source>
        <dbReference type="EMBL" id="KIU01146.1"/>
    </source>
</evidence>
<dbReference type="EMBL" id="JXIG01000542">
    <property type="protein sequence ID" value="KIU01146.1"/>
    <property type="molecule type" value="Genomic_DNA"/>
</dbReference>
<accession>A0AA40MJB0</accession>
<reference evidence="1 2" key="1">
    <citation type="submission" date="2015-01" db="EMBL/GenBank/DDBJ databases">
        <title>Characterization of Swiss Staphylococcus aureus strains involved in food poisoning.</title>
        <authorList>
            <person name="Crovadore J."/>
            <person name="Chablais R."/>
            <person name="Tonacini J."/>
            <person name="Schnyder B."/>
            <person name="Lefort F."/>
        </authorList>
    </citation>
    <scope>NUCLEOTIDE SEQUENCE [LARGE SCALE GENOMIC DNA]</scope>
    <source>
        <strain evidence="1 2">SA-120</strain>
    </source>
</reference>
<dbReference type="Proteomes" id="UP000032274">
    <property type="component" value="Unassembled WGS sequence"/>
</dbReference>
<feature type="non-terminal residue" evidence="1">
    <location>
        <position position="69"/>
    </location>
</feature>
<comment type="caution">
    <text evidence="1">The sequence shown here is derived from an EMBL/GenBank/DDBJ whole genome shotgun (WGS) entry which is preliminary data.</text>
</comment>
<name>A0AA40MJB0_STAAU</name>
<evidence type="ECO:0000313" key="2">
    <source>
        <dbReference type="Proteomes" id="UP000032274"/>
    </source>
</evidence>
<protein>
    <submittedName>
        <fullName evidence="1">Uncharacterized protein</fullName>
    </submittedName>
</protein>
<dbReference type="AlphaFoldDB" id="A0AA40MJB0"/>
<proteinExistence type="predicted"/>
<organism evidence="1 2">
    <name type="scientific">Staphylococcus aureus</name>
    <dbReference type="NCBI Taxonomy" id="1280"/>
    <lineage>
        <taxon>Bacteria</taxon>
        <taxon>Bacillati</taxon>
        <taxon>Bacillota</taxon>
        <taxon>Bacilli</taxon>
        <taxon>Bacillales</taxon>
        <taxon>Staphylococcaceae</taxon>
        <taxon>Staphylococcus</taxon>
    </lineage>
</organism>